<evidence type="ECO:0000313" key="1">
    <source>
        <dbReference type="EMBL" id="CAJ36330.1"/>
    </source>
</evidence>
<dbReference type="AlphaFoldDB" id="Q0W5L3"/>
<keyword evidence="2" id="KW-1185">Reference proteome</keyword>
<dbReference type="STRING" id="351160.RCIX994"/>
<organism evidence="1 2">
    <name type="scientific">Methanocella arvoryzae (strain DSM 22066 / NBRC 105507 / MRE50)</name>
    <dbReference type="NCBI Taxonomy" id="351160"/>
    <lineage>
        <taxon>Archaea</taxon>
        <taxon>Methanobacteriati</taxon>
        <taxon>Methanobacteriota</taxon>
        <taxon>Stenosarchaea group</taxon>
        <taxon>Methanomicrobia</taxon>
        <taxon>Methanocellales</taxon>
        <taxon>Methanocellaceae</taxon>
        <taxon>Methanocella</taxon>
    </lineage>
</organism>
<dbReference type="Proteomes" id="UP000000663">
    <property type="component" value="Chromosome"/>
</dbReference>
<dbReference type="RefSeq" id="WP_012036191.1">
    <property type="nucleotide sequence ID" value="NC_009464.1"/>
</dbReference>
<evidence type="ECO:0000313" key="2">
    <source>
        <dbReference type="Proteomes" id="UP000000663"/>
    </source>
</evidence>
<name>Q0W5L3_METAR</name>
<protein>
    <submittedName>
        <fullName evidence="1">Uncharacterized protein</fullName>
    </submittedName>
</protein>
<reference evidence="1 2" key="1">
    <citation type="journal article" date="2006" name="Science">
        <title>Genome of rice cluster I archaea -- the key methane producers in the rice rhizosphere.</title>
        <authorList>
            <person name="Erkel C."/>
            <person name="Kube M."/>
            <person name="Reinhardt R."/>
            <person name="Liesack W."/>
        </authorList>
    </citation>
    <scope>NUCLEOTIDE SEQUENCE [LARGE SCALE GENOMIC DNA]</scope>
    <source>
        <strain evidence="2">DSM 22066 / NBRC 105507 / MRE50</strain>
    </source>
</reference>
<proteinExistence type="predicted"/>
<dbReference type="EMBL" id="AM114193">
    <property type="protein sequence ID" value="CAJ36330.1"/>
    <property type="molecule type" value="Genomic_DNA"/>
</dbReference>
<dbReference type="GeneID" id="5144984"/>
<sequence>MKRTNPATSRVHWGGLADEIARNDSRFRELIGNGSKVSGIIGEGTYAYLYYDAHGKTYNVSIDLKDGAVTSIEEVKDEKTLRFLQNARSLAVSASNTTLSQTAP</sequence>
<dbReference type="KEGG" id="rci:RCIX994"/>
<accession>Q0W5L3</accession>
<gene>
    <name evidence="1" type="ORF">RCIX994</name>
</gene>